<gene>
    <name evidence="2" type="ORF">TNIN_398431</name>
</gene>
<name>A0A8X6WSB1_9ARAC</name>
<keyword evidence="3" id="KW-1185">Reference proteome</keyword>
<dbReference type="AlphaFoldDB" id="A0A8X6WSB1"/>
<reference evidence="2" key="1">
    <citation type="submission" date="2020-08" db="EMBL/GenBank/DDBJ databases">
        <title>Multicomponent nature underlies the extraordinary mechanical properties of spider dragline silk.</title>
        <authorList>
            <person name="Kono N."/>
            <person name="Nakamura H."/>
            <person name="Mori M."/>
            <person name="Yoshida Y."/>
            <person name="Ohtoshi R."/>
            <person name="Malay A.D."/>
            <person name="Moran D.A.P."/>
            <person name="Tomita M."/>
            <person name="Numata K."/>
            <person name="Arakawa K."/>
        </authorList>
    </citation>
    <scope>NUCLEOTIDE SEQUENCE</scope>
</reference>
<comment type="caution">
    <text evidence="2">The sequence shown here is derived from an EMBL/GenBank/DDBJ whole genome shotgun (WGS) entry which is preliminary data.</text>
</comment>
<accession>A0A8X6WSB1</accession>
<dbReference type="Proteomes" id="UP000886998">
    <property type="component" value="Unassembled WGS sequence"/>
</dbReference>
<evidence type="ECO:0000256" key="1">
    <source>
        <dbReference type="SAM" id="MobiDB-lite"/>
    </source>
</evidence>
<evidence type="ECO:0000313" key="3">
    <source>
        <dbReference type="Proteomes" id="UP000886998"/>
    </source>
</evidence>
<sequence>MVFSVATVSGHPTCGSSSKDVVASSTEKLPQNRSIGEFIQVKNTIIKPTQGRKSEAVEKIQDVCGNSYKSF</sequence>
<organism evidence="2 3">
    <name type="scientific">Trichonephila inaurata madagascariensis</name>
    <dbReference type="NCBI Taxonomy" id="2747483"/>
    <lineage>
        <taxon>Eukaryota</taxon>
        <taxon>Metazoa</taxon>
        <taxon>Ecdysozoa</taxon>
        <taxon>Arthropoda</taxon>
        <taxon>Chelicerata</taxon>
        <taxon>Arachnida</taxon>
        <taxon>Araneae</taxon>
        <taxon>Araneomorphae</taxon>
        <taxon>Entelegynae</taxon>
        <taxon>Araneoidea</taxon>
        <taxon>Nephilidae</taxon>
        <taxon>Trichonephila</taxon>
        <taxon>Trichonephila inaurata</taxon>
    </lineage>
</organism>
<protein>
    <submittedName>
        <fullName evidence="2">Uncharacterized protein</fullName>
    </submittedName>
</protein>
<dbReference type="EMBL" id="BMAV01001091">
    <property type="protein sequence ID" value="GFY38861.1"/>
    <property type="molecule type" value="Genomic_DNA"/>
</dbReference>
<feature type="compositionally biased region" description="Polar residues" evidence="1">
    <location>
        <begin position="14"/>
        <end position="25"/>
    </location>
</feature>
<evidence type="ECO:0000313" key="2">
    <source>
        <dbReference type="EMBL" id="GFY38861.1"/>
    </source>
</evidence>
<feature type="region of interest" description="Disordered" evidence="1">
    <location>
        <begin position="1"/>
        <end position="25"/>
    </location>
</feature>
<proteinExistence type="predicted"/>